<comment type="caution">
    <text evidence="2">The sequence shown here is derived from an EMBL/GenBank/DDBJ whole genome shotgun (WGS) entry which is preliminary data.</text>
</comment>
<dbReference type="RefSeq" id="WP_182857413.1">
    <property type="nucleotide sequence ID" value="NZ_WMLF01000414.1"/>
</dbReference>
<evidence type="ECO:0000313" key="3">
    <source>
        <dbReference type="Proteomes" id="UP000766698"/>
    </source>
</evidence>
<sequence>MTDIVSRWREFEETLGKNGFGWALEYAPADLRWARTASHPHGARLDHLLPADYRTFVQEVGYPVLGFRSYDRRGTTFLPPEAMAVLSVEIYDEEHGFPDPVDGAPTRCRHAFFAGYDLSDLGGYSLAADGVWVVENAVAVEHVGTFTEWLLGELADVERRVAEPGFLAETDPDGAADPHRLLDYSLEPDLSRPPYSVADLELRWVEDQADHPYSYGLIDGEGRWRVPMGRRYEEVRPFRDGVAEVRLPVEDGSSGGPWTRIDTGGRPVDQPPSR</sequence>
<keyword evidence="3" id="KW-1185">Reference proteome</keyword>
<organism evidence="2 3">
    <name type="scientific">Streptomyces durbertensis</name>
    <dbReference type="NCBI Taxonomy" id="2448886"/>
    <lineage>
        <taxon>Bacteria</taxon>
        <taxon>Bacillati</taxon>
        <taxon>Actinomycetota</taxon>
        <taxon>Actinomycetes</taxon>
        <taxon>Kitasatosporales</taxon>
        <taxon>Streptomycetaceae</taxon>
        <taxon>Streptomyces</taxon>
    </lineage>
</organism>
<dbReference type="Proteomes" id="UP000766698">
    <property type="component" value="Unassembled WGS sequence"/>
</dbReference>
<reference evidence="3" key="1">
    <citation type="journal article" date="2020" name="Syst. Appl. Microbiol.">
        <title>Streptomyces alkaliterrae sp. nov., isolated from an alkaline soil, and emended descriptions of Streptomyces alkaliphilus, Streptomyces calidiresistens and Streptomyces durbertensis.</title>
        <authorList>
            <person name="Swiecimska M."/>
            <person name="Golinska P."/>
            <person name="Nouioui I."/>
            <person name="Wypij M."/>
            <person name="Rai M."/>
            <person name="Sangal V."/>
            <person name="Goodfellow M."/>
        </authorList>
    </citation>
    <scope>NUCLEOTIDE SEQUENCE [LARGE SCALE GENOMIC DNA]</scope>
    <source>
        <strain evidence="3">DSM 104538</strain>
    </source>
</reference>
<proteinExistence type="predicted"/>
<feature type="region of interest" description="Disordered" evidence="1">
    <location>
        <begin position="248"/>
        <end position="274"/>
    </location>
</feature>
<accession>A0ABR6ELB3</accession>
<dbReference type="EMBL" id="WMLF01000414">
    <property type="protein sequence ID" value="MBB1246136.1"/>
    <property type="molecule type" value="Genomic_DNA"/>
</dbReference>
<protein>
    <submittedName>
        <fullName evidence="2">WG repeat-containing protein</fullName>
    </submittedName>
</protein>
<evidence type="ECO:0000313" key="2">
    <source>
        <dbReference type="EMBL" id="MBB1246136.1"/>
    </source>
</evidence>
<evidence type="ECO:0000256" key="1">
    <source>
        <dbReference type="SAM" id="MobiDB-lite"/>
    </source>
</evidence>
<gene>
    <name evidence="2" type="ORF">GL263_21635</name>
</gene>
<name>A0ABR6ELB3_9ACTN</name>